<comment type="caution">
    <text evidence="1">The sequence shown here is derived from an EMBL/GenBank/DDBJ whole genome shotgun (WGS) entry which is preliminary data.</text>
</comment>
<protein>
    <recommendedName>
        <fullName evidence="3">F-box domain-containing protein</fullName>
    </recommendedName>
</protein>
<proteinExistence type="predicted"/>
<dbReference type="SUPFAM" id="SSF52047">
    <property type="entry name" value="RNI-like"/>
    <property type="match status" value="1"/>
</dbReference>
<dbReference type="AlphaFoldDB" id="A0A9R1VIX9"/>
<organism evidence="1 2">
    <name type="scientific">Lactuca sativa</name>
    <name type="common">Garden lettuce</name>
    <dbReference type="NCBI Taxonomy" id="4236"/>
    <lineage>
        <taxon>Eukaryota</taxon>
        <taxon>Viridiplantae</taxon>
        <taxon>Streptophyta</taxon>
        <taxon>Embryophyta</taxon>
        <taxon>Tracheophyta</taxon>
        <taxon>Spermatophyta</taxon>
        <taxon>Magnoliopsida</taxon>
        <taxon>eudicotyledons</taxon>
        <taxon>Gunneridae</taxon>
        <taxon>Pentapetalae</taxon>
        <taxon>asterids</taxon>
        <taxon>campanulids</taxon>
        <taxon>Asterales</taxon>
        <taxon>Asteraceae</taxon>
        <taxon>Cichorioideae</taxon>
        <taxon>Cichorieae</taxon>
        <taxon>Lactucinae</taxon>
        <taxon>Lactuca</taxon>
    </lineage>
</organism>
<evidence type="ECO:0000313" key="1">
    <source>
        <dbReference type="EMBL" id="KAJ0205878.1"/>
    </source>
</evidence>
<name>A0A9R1VIX9_LACSA</name>
<dbReference type="Proteomes" id="UP000235145">
    <property type="component" value="Unassembled WGS sequence"/>
</dbReference>
<evidence type="ECO:0000313" key="2">
    <source>
        <dbReference type="Proteomes" id="UP000235145"/>
    </source>
</evidence>
<dbReference type="InterPro" id="IPR053772">
    <property type="entry name" value="At1g61320/At1g61330-like"/>
</dbReference>
<dbReference type="EMBL" id="NBSK02000005">
    <property type="protein sequence ID" value="KAJ0205878.1"/>
    <property type="molecule type" value="Genomic_DNA"/>
</dbReference>
<reference evidence="1 2" key="1">
    <citation type="journal article" date="2017" name="Nat. Commun.">
        <title>Genome assembly with in vitro proximity ligation data and whole-genome triplication in lettuce.</title>
        <authorList>
            <person name="Reyes-Chin-Wo S."/>
            <person name="Wang Z."/>
            <person name="Yang X."/>
            <person name="Kozik A."/>
            <person name="Arikit S."/>
            <person name="Song C."/>
            <person name="Xia L."/>
            <person name="Froenicke L."/>
            <person name="Lavelle D.O."/>
            <person name="Truco M.J."/>
            <person name="Xia R."/>
            <person name="Zhu S."/>
            <person name="Xu C."/>
            <person name="Xu H."/>
            <person name="Xu X."/>
            <person name="Cox K."/>
            <person name="Korf I."/>
            <person name="Meyers B.C."/>
            <person name="Michelmore R.W."/>
        </authorList>
    </citation>
    <scope>NUCLEOTIDE SEQUENCE [LARGE SCALE GENOMIC DNA]</scope>
    <source>
        <strain evidence="2">cv. Salinas</strain>
        <tissue evidence="1">Seedlings</tissue>
    </source>
</reference>
<sequence>MLKMESLPEAVVQYILLNMNNAKDVASCNCVSRKFKDSMPYIKSLYFPRSIFDNLKDGHTPDCIILEIVSSIFELEELVVYCPFTSTGLTSWLSLVGPTLKNLELRMDNLADQNTDSMSKLECIQFAKNLESLRLWGVLMVRAPKWDVFQKMKNLEIVGAKLEDSALTEALKATPNLTNLVLLGCEGLRTVWIELLQLEHCKLDFYGSGSCSLTLSAPKIEYLEVQGCSWIRVRDTNCLKNLSISNNAGRVYMVDFGNKLMALESLCIRGVQWCWDAINKILHLASEVKHLYMKVEFTGDFEALLPFPEIDFVDFFKSHPKLKTFDIHGAMFAALCQKNSLKNVSFKTTINLLISKTKTRIFVHEQHVDSSFLIPCLEEVVITVRSPLNAEQKMSTLESLVKFGKNLKKMKIRILRMKSGHSSADDFFEEICRGGKN</sequence>
<dbReference type="InterPro" id="IPR032675">
    <property type="entry name" value="LRR_dom_sf"/>
</dbReference>
<evidence type="ECO:0008006" key="3">
    <source>
        <dbReference type="Google" id="ProtNLM"/>
    </source>
</evidence>
<dbReference type="Gene3D" id="3.80.10.10">
    <property type="entry name" value="Ribonuclease Inhibitor"/>
    <property type="match status" value="1"/>
</dbReference>
<accession>A0A9R1VIX9</accession>
<keyword evidence="2" id="KW-1185">Reference proteome</keyword>
<gene>
    <name evidence="1" type="ORF">LSAT_V11C500268180</name>
</gene>
<dbReference type="PANTHER" id="PTHR34145">
    <property type="entry name" value="OS02G0105600 PROTEIN"/>
    <property type="match status" value="1"/>
</dbReference>
<dbReference type="PANTHER" id="PTHR34145:SF28">
    <property type="entry name" value="F-BOX DOMAIN-CONTAINING PROTEIN"/>
    <property type="match status" value="1"/>
</dbReference>